<dbReference type="AlphaFoldDB" id="A0A182ML85"/>
<evidence type="ECO:0000313" key="3">
    <source>
        <dbReference type="Proteomes" id="UP000075883"/>
    </source>
</evidence>
<evidence type="ECO:0000313" key="2">
    <source>
        <dbReference type="EnsemblMetazoa" id="ACUA020983-PA"/>
    </source>
</evidence>
<feature type="region of interest" description="Disordered" evidence="1">
    <location>
        <begin position="1"/>
        <end position="30"/>
    </location>
</feature>
<keyword evidence="3" id="KW-1185">Reference proteome</keyword>
<organism evidence="2 3">
    <name type="scientific">Anopheles culicifacies</name>
    <dbReference type="NCBI Taxonomy" id="139723"/>
    <lineage>
        <taxon>Eukaryota</taxon>
        <taxon>Metazoa</taxon>
        <taxon>Ecdysozoa</taxon>
        <taxon>Arthropoda</taxon>
        <taxon>Hexapoda</taxon>
        <taxon>Insecta</taxon>
        <taxon>Pterygota</taxon>
        <taxon>Neoptera</taxon>
        <taxon>Endopterygota</taxon>
        <taxon>Diptera</taxon>
        <taxon>Nematocera</taxon>
        <taxon>Culicoidea</taxon>
        <taxon>Culicidae</taxon>
        <taxon>Anophelinae</taxon>
        <taxon>Anopheles</taxon>
        <taxon>culicifacies species complex</taxon>
    </lineage>
</organism>
<dbReference type="EMBL" id="AXCM01000863">
    <property type="status" value="NOT_ANNOTATED_CDS"/>
    <property type="molecule type" value="Genomic_DNA"/>
</dbReference>
<accession>A0A182ML85</accession>
<reference evidence="2" key="2">
    <citation type="submission" date="2020-05" db="UniProtKB">
        <authorList>
            <consortium name="EnsemblMetazoa"/>
        </authorList>
    </citation>
    <scope>IDENTIFICATION</scope>
    <source>
        <strain evidence="2">A-37</strain>
    </source>
</reference>
<dbReference type="VEuPathDB" id="VectorBase:ACUA020983"/>
<dbReference type="Proteomes" id="UP000075883">
    <property type="component" value="Unassembled WGS sequence"/>
</dbReference>
<proteinExistence type="predicted"/>
<sequence length="106" mass="11618">MRSLKGLGGSWSILQPQPDNSGWSGSVTEDRGSNPIRAVLPYAGLIVSCGYIQATEARNSRPRPLEVVEPEKKKKTMVAEEIAVPVLNGQNPEFDSHLGRFSRLQD</sequence>
<evidence type="ECO:0000256" key="1">
    <source>
        <dbReference type="SAM" id="MobiDB-lite"/>
    </source>
</evidence>
<name>A0A182ML85_9DIPT</name>
<protein>
    <submittedName>
        <fullName evidence="2">Uncharacterized protein</fullName>
    </submittedName>
</protein>
<reference evidence="3" key="1">
    <citation type="submission" date="2013-09" db="EMBL/GenBank/DDBJ databases">
        <title>The Genome Sequence of Anopheles culicifacies species A.</title>
        <authorList>
            <consortium name="The Broad Institute Genomics Platform"/>
            <person name="Neafsey D.E."/>
            <person name="Besansky N."/>
            <person name="Howell P."/>
            <person name="Walton C."/>
            <person name="Young S.K."/>
            <person name="Zeng Q."/>
            <person name="Gargeya S."/>
            <person name="Fitzgerald M."/>
            <person name="Haas B."/>
            <person name="Abouelleil A."/>
            <person name="Allen A.W."/>
            <person name="Alvarado L."/>
            <person name="Arachchi H.M."/>
            <person name="Berlin A.M."/>
            <person name="Chapman S.B."/>
            <person name="Gainer-Dewar J."/>
            <person name="Goldberg J."/>
            <person name="Griggs A."/>
            <person name="Gujja S."/>
            <person name="Hansen M."/>
            <person name="Howarth C."/>
            <person name="Imamovic A."/>
            <person name="Ireland A."/>
            <person name="Larimer J."/>
            <person name="McCowan C."/>
            <person name="Murphy C."/>
            <person name="Pearson M."/>
            <person name="Poon T.W."/>
            <person name="Priest M."/>
            <person name="Roberts A."/>
            <person name="Saif S."/>
            <person name="Shea T."/>
            <person name="Sisk P."/>
            <person name="Sykes S."/>
            <person name="Wortman J."/>
            <person name="Nusbaum C."/>
            <person name="Birren B."/>
        </authorList>
    </citation>
    <scope>NUCLEOTIDE SEQUENCE [LARGE SCALE GENOMIC DNA]</scope>
    <source>
        <strain evidence="3">A-37</strain>
    </source>
</reference>
<dbReference type="EnsemblMetazoa" id="ACUA020983-RA">
    <property type="protein sequence ID" value="ACUA020983-PA"/>
    <property type="gene ID" value="ACUA020983"/>
</dbReference>
<feature type="compositionally biased region" description="Polar residues" evidence="1">
    <location>
        <begin position="12"/>
        <end position="27"/>
    </location>
</feature>